<proteinExistence type="predicted"/>
<keyword evidence="2" id="KW-0812">Transmembrane</keyword>
<keyword evidence="4" id="KW-1185">Reference proteome</keyword>
<dbReference type="AlphaFoldDB" id="E4T5P9"/>
<dbReference type="HOGENOM" id="CLU_030491_4_0_10"/>
<dbReference type="Gene3D" id="1.25.40.10">
    <property type="entry name" value="Tetratricopeptide repeat domain"/>
    <property type="match status" value="2"/>
</dbReference>
<dbReference type="STRING" id="694427.Palpr_1904"/>
<dbReference type="OrthoDB" id="1046362at2"/>
<reference key="1">
    <citation type="submission" date="2010-11" db="EMBL/GenBank/DDBJ databases">
        <title>The complete genome of Paludibacter propionicigenes DSM 17365.</title>
        <authorList>
            <consortium name="US DOE Joint Genome Institute (JGI-PGF)"/>
            <person name="Lucas S."/>
            <person name="Copeland A."/>
            <person name="Lapidus A."/>
            <person name="Bruce D."/>
            <person name="Goodwin L."/>
            <person name="Pitluck S."/>
            <person name="Kyrpides N."/>
            <person name="Mavromatis K."/>
            <person name="Ivanova N."/>
            <person name="Munk A.C."/>
            <person name="Brettin T."/>
            <person name="Detter J.C."/>
            <person name="Han C."/>
            <person name="Tapia R."/>
            <person name="Land M."/>
            <person name="Hauser L."/>
            <person name="Markowitz V."/>
            <person name="Cheng J.-F."/>
            <person name="Hugenholtz P."/>
            <person name="Woyke T."/>
            <person name="Wu D."/>
            <person name="Gronow S."/>
            <person name="Wellnitz S."/>
            <person name="Brambilla E."/>
            <person name="Klenk H.-P."/>
            <person name="Eisen J.A."/>
        </authorList>
    </citation>
    <scope>NUCLEOTIDE SEQUENCE</scope>
    <source>
        <strain>WB4</strain>
    </source>
</reference>
<reference evidence="3 4" key="2">
    <citation type="journal article" date="2011" name="Stand. Genomic Sci.">
        <title>Complete genome sequence of Paludibacter propionicigenes type strain (WB4).</title>
        <authorList>
            <person name="Gronow S."/>
            <person name="Munk C."/>
            <person name="Lapidus A."/>
            <person name="Nolan M."/>
            <person name="Lucas S."/>
            <person name="Hammon N."/>
            <person name="Deshpande S."/>
            <person name="Cheng J.F."/>
            <person name="Tapia R."/>
            <person name="Han C."/>
            <person name="Goodwin L."/>
            <person name="Pitluck S."/>
            <person name="Liolios K."/>
            <person name="Ivanova N."/>
            <person name="Mavromatis K."/>
            <person name="Mikhailova N."/>
            <person name="Pati A."/>
            <person name="Chen A."/>
            <person name="Palaniappan K."/>
            <person name="Land M."/>
            <person name="Hauser L."/>
            <person name="Chang Y.J."/>
            <person name="Jeffries C.D."/>
            <person name="Brambilla E."/>
            <person name="Rohde M."/>
            <person name="Goker M."/>
            <person name="Detter J.C."/>
            <person name="Woyke T."/>
            <person name="Bristow J."/>
            <person name="Eisen J.A."/>
            <person name="Markowitz V."/>
            <person name="Hugenholtz P."/>
            <person name="Kyrpides N.C."/>
            <person name="Klenk H.P."/>
        </authorList>
    </citation>
    <scope>NUCLEOTIDE SEQUENCE [LARGE SCALE GENOMIC DNA]</scope>
    <source>
        <strain evidence="4">DSM 17365 / JCM 13257 / WB4</strain>
    </source>
</reference>
<evidence type="ECO:0000313" key="4">
    <source>
        <dbReference type="Proteomes" id="UP000008718"/>
    </source>
</evidence>
<feature type="transmembrane region" description="Helical" evidence="2">
    <location>
        <begin position="351"/>
        <end position="373"/>
    </location>
</feature>
<accession>E4T5P9</accession>
<evidence type="ECO:0000256" key="1">
    <source>
        <dbReference type="PROSITE-ProRule" id="PRU00339"/>
    </source>
</evidence>
<dbReference type="RefSeq" id="WP_013445412.1">
    <property type="nucleotide sequence ID" value="NC_014734.1"/>
</dbReference>
<keyword evidence="1" id="KW-0802">TPR repeat</keyword>
<dbReference type="EMBL" id="CP002345">
    <property type="protein sequence ID" value="ADQ80043.1"/>
    <property type="molecule type" value="Genomic_DNA"/>
</dbReference>
<keyword evidence="2" id="KW-0472">Membrane</keyword>
<dbReference type="Proteomes" id="UP000008718">
    <property type="component" value="Chromosome"/>
</dbReference>
<evidence type="ECO:0000313" key="3">
    <source>
        <dbReference type="EMBL" id="ADQ80043.1"/>
    </source>
</evidence>
<dbReference type="PROSITE" id="PS50005">
    <property type="entry name" value="TPR"/>
    <property type="match status" value="1"/>
</dbReference>
<sequence>MKHKINLLLPFICFFLISCSSTPSPELKIAERLIESNPDSALKILQNIEPQSIKSDYNRALYGLLKIEAIDNNHILLTPDSALDFSMAYYKKKNDQQHLAVSYFYKARIYRYMQKDDKAIVLYLSALDYFLENNNYKFLSMIYSNIGDICLGQADYYRGVLNYKLALECAKHTGENINYKIVFLGNAYRRMKNYKTAMKYYQKAKILPNDSILYGIKMQEMGLNFYFSENLDSAQYYIRKSIKYPSRKNAYATKYYALSDLLFDLAKYDSASYYAKVALSYPHNFYTQRECYRILTNVEYLRKDITQMNKYMEQYKSSSDSVRKIEAQPKFKVLESLHYADLKAKKAKREMTLFVVVLLISVLLSGLLVHALYKRNKQKKRQLNIVKDELNQKQQHVSKSLFKKIEENRAAHIVKQKKSKPELVKLIYKNTLHLDNWQEFKIEMNHTFNQIIDKLEEEYPEITQRELIWCCLQLLEIPNADRIDILDTTSGGLYKLKQRLAKKIKLKSTKELDEFLKNMISL</sequence>
<name>E4T5P9_PALPW</name>
<dbReference type="KEGG" id="ppn:Palpr_1904"/>
<keyword evidence="2" id="KW-1133">Transmembrane helix</keyword>
<dbReference type="SMART" id="SM00028">
    <property type="entry name" value="TPR"/>
    <property type="match status" value="3"/>
</dbReference>
<dbReference type="InterPro" id="IPR011990">
    <property type="entry name" value="TPR-like_helical_dom_sf"/>
</dbReference>
<dbReference type="eggNOG" id="COG0457">
    <property type="taxonomic scope" value="Bacteria"/>
</dbReference>
<gene>
    <name evidence="3" type="ordered locus">Palpr_1904</name>
</gene>
<feature type="repeat" description="TPR" evidence="1">
    <location>
        <begin position="178"/>
        <end position="211"/>
    </location>
</feature>
<evidence type="ECO:0000256" key="2">
    <source>
        <dbReference type="SAM" id="Phobius"/>
    </source>
</evidence>
<dbReference type="InterPro" id="IPR019734">
    <property type="entry name" value="TPR_rpt"/>
</dbReference>
<dbReference type="SUPFAM" id="SSF48452">
    <property type="entry name" value="TPR-like"/>
    <property type="match status" value="1"/>
</dbReference>
<organism evidence="3 4">
    <name type="scientific">Paludibacter propionicigenes (strain DSM 17365 / JCM 13257 / WB4)</name>
    <dbReference type="NCBI Taxonomy" id="694427"/>
    <lineage>
        <taxon>Bacteria</taxon>
        <taxon>Pseudomonadati</taxon>
        <taxon>Bacteroidota</taxon>
        <taxon>Bacteroidia</taxon>
        <taxon>Bacteroidales</taxon>
        <taxon>Paludibacteraceae</taxon>
        <taxon>Paludibacter</taxon>
    </lineage>
</organism>
<protein>
    <submittedName>
        <fullName evidence="3">Uncharacterized protein</fullName>
    </submittedName>
</protein>
<dbReference type="PROSITE" id="PS51257">
    <property type="entry name" value="PROKAR_LIPOPROTEIN"/>
    <property type="match status" value="1"/>
</dbReference>